<sequence>MEKGSDSEDELVRDLLDDESPFFLLSQGTVNSGEDVVNKQLVPNVYSGPRIQDIEDALSVSNRKDRS</sequence>
<keyword evidence="2" id="KW-1185">Reference proteome</keyword>
<organism evidence="1 2">
    <name type="scientific">Hibiscus trionum</name>
    <name type="common">Flower of an hour</name>
    <dbReference type="NCBI Taxonomy" id="183268"/>
    <lineage>
        <taxon>Eukaryota</taxon>
        <taxon>Viridiplantae</taxon>
        <taxon>Streptophyta</taxon>
        <taxon>Embryophyta</taxon>
        <taxon>Tracheophyta</taxon>
        <taxon>Spermatophyta</taxon>
        <taxon>Magnoliopsida</taxon>
        <taxon>eudicotyledons</taxon>
        <taxon>Gunneridae</taxon>
        <taxon>Pentapetalae</taxon>
        <taxon>rosids</taxon>
        <taxon>malvids</taxon>
        <taxon>Malvales</taxon>
        <taxon>Malvaceae</taxon>
        <taxon>Malvoideae</taxon>
        <taxon>Hibiscus</taxon>
    </lineage>
</organism>
<comment type="caution">
    <text evidence="1">The sequence shown here is derived from an EMBL/GenBank/DDBJ whole genome shotgun (WGS) entry which is preliminary data.</text>
</comment>
<reference evidence="1" key="1">
    <citation type="submission" date="2023-05" db="EMBL/GenBank/DDBJ databases">
        <title>Genome and transcriptome analyses reveal genes involved in the formation of fine ridges on petal epidermal cells in Hibiscus trionum.</title>
        <authorList>
            <person name="Koshimizu S."/>
            <person name="Masuda S."/>
            <person name="Ishii T."/>
            <person name="Shirasu K."/>
            <person name="Hoshino A."/>
            <person name="Arita M."/>
        </authorList>
    </citation>
    <scope>NUCLEOTIDE SEQUENCE</scope>
    <source>
        <strain evidence="1">Hamamatsu line</strain>
    </source>
</reference>
<accession>A0A9W7LM45</accession>
<dbReference type="AlphaFoldDB" id="A0A9W7LM45"/>
<dbReference type="Proteomes" id="UP001165190">
    <property type="component" value="Unassembled WGS sequence"/>
</dbReference>
<name>A0A9W7LM45_HIBTR</name>
<evidence type="ECO:0000313" key="2">
    <source>
        <dbReference type="Proteomes" id="UP001165190"/>
    </source>
</evidence>
<proteinExistence type="predicted"/>
<protein>
    <submittedName>
        <fullName evidence="1">Uncharacterized protein</fullName>
    </submittedName>
</protein>
<dbReference type="EMBL" id="BSYR01000007">
    <property type="protein sequence ID" value="GMI69768.1"/>
    <property type="molecule type" value="Genomic_DNA"/>
</dbReference>
<gene>
    <name evidence="1" type="ORF">HRI_000646100</name>
</gene>
<evidence type="ECO:0000313" key="1">
    <source>
        <dbReference type="EMBL" id="GMI69768.1"/>
    </source>
</evidence>